<proteinExistence type="predicted"/>
<protein>
    <submittedName>
        <fullName evidence="2">DUF4974 domain-containing protein</fullName>
    </submittedName>
</protein>
<sequence length="365" mass="39905">MEKTETAEAIEIKAARWVARLDRAGDDPVARADVGHALEAWLGDDVRRRGAYFRAASAWAMLDRASILGRAASGAKDDAFSGGDSSWQEWDDDQFDDEYRRYDQMQVSEVVRPSISRRAAFRWGGGALAASLVAGVTGSAVLGPGTKRDNTGGEVIATRIGEIRRVPLVDGSLASVNTQSQIIVEYKPKERKVALAKGEAWFRVAKNPDRPFVVEAGDVRARAVGTAFSVRKTDEGVTVQVTEGRVAVWRVGDEDNVDYVDAGSRAFVAAVLPQTKISEDPPAINRSLAWRQGELAFDGDTLGEAAQEFNRYNRVQIRIDDPALASEKLVGRFRTDEPDAFARAASTTLDADVQFVGGEIRLYRR</sequence>
<dbReference type="PANTHER" id="PTHR30273:SF2">
    <property type="entry name" value="PROTEIN FECR"/>
    <property type="match status" value="1"/>
</dbReference>
<dbReference type="GO" id="GO:0016989">
    <property type="term" value="F:sigma factor antagonist activity"/>
    <property type="evidence" value="ECO:0007669"/>
    <property type="project" value="TreeGrafter"/>
</dbReference>
<dbReference type="Proteomes" id="UP000320160">
    <property type="component" value="Unassembled WGS sequence"/>
</dbReference>
<dbReference type="Pfam" id="PF04773">
    <property type="entry name" value="FecR"/>
    <property type="match status" value="1"/>
</dbReference>
<reference evidence="2 3" key="1">
    <citation type="submission" date="2019-07" db="EMBL/GenBank/DDBJ databases">
        <authorList>
            <person name="Park M."/>
        </authorList>
    </citation>
    <scope>NUCLEOTIDE SEQUENCE [LARGE SCALE GENOMIC DNA]</scope>
    <source>
        <strain evidence="2 3">KCTC32445</strain>
    </source>
</reference>
<dbReference type="OrthoDB" id="7462608at2"/>
<comment type="caution">
    <text evidence="2">The sequence shown here is derived from an EMBL/GenBank/DDBJ whole genome shotgun (WGS) entry which is preliminary data.</text>
</comment>
<dbReference type="Gene3D" id="2.60.120.1440">
    <property type="match status" value="1"/>
</dbReference>
<name>A0A553WA79_9SPHN</name>
<accession>A0A553WA79</accession>
<dbReference type="AlphaFoldDB" id="A0A553WA79"/>
<dbReference type="InterPro" id="IPR006860">
    <property type="entry name" value="FecR"/>
</dbReference>
<evidence type="ECO:0000313" key="2">
    <source>
        <dbReference type="EMBL" id="TSB01589.1"/>
    </source>
</evidence>
<organism evidence="2 3">
    <name type="scientific">Sphingorhabdus contaminans</name>
    <dbReference type="NCBI Taxonomy" id="1343899"/>
    <lineage>
        <taxon>Bacteria</taxon>
        <taxon>Pseudomonadati</taxon>
        <taxon>Pseudomonadota</taxon>
        <taxon>Alphaproteobacteria</taxon>
        <taxon>Sphingomonadales</taxon>
        <taxon>Sphingomonadaceae</taxon>
        <taxon>Sphingorhabdus</taxon>
    </lineage>
</organism>
<evidence type="ECO:0000259" key="1">
    <source>
        <dbReference type="Pfam" id="PF04773"/>
    </source>
</evidence>
<dbReference type="RefSeq" id="WP_143776807.1">
    <property type="nucleotide sequence ID" value="NZ_VKKU01000002.1"/>
</dbReference>
<dbReference type="EMBL" id="VKKU01000002">
    <property type="protein sequence ID" value="TSB01589.1"/>
    <property type="molecule type" value="Genomic_DNA"/>
</dbReference>
<keyword evidence="3" id="KW-1185">Reference proteome</keyword>
<evidence type="ECO:0000313" key="3">
    <source>
        <dbReference type="Proteomes" id="UP000320160"/>
    </source>
</evidence>
<dbReference type="PIRSF" id="PIRSF018266">
    <property type="entry name" value="FecR"/>
    <property type="match status" value="1"/>
</dbReference>
<dbReference type="PANTHER" id="PTHR30273">
    <property type="entry name" value="PERIPLASMIC SIGNAL SENSOR AND SIGMA FACTOR ACTIVATOR FECR-RELATED"/>
    <property type="match status" value="1"/>
</dbReference>
<dbReference type="InterPro" id="IPR012373">
    <property type="entry name" value="Ferrdict_sens_TM"/>
</dbReference>
<gene>
    <name evidence="2" type="ORF">FOM92_10405</name>
</gene>
<dbReference type="Gene3D" id="3.55.50.30">
    <property type="match status" value="1"/>
</dbReference>
<feature type="domain" description="FecR protein" evidence="1">
    <location>
        <begin position="155"/>
        <end position="246"/>
    </location>
</feature>